<name>A0A380S5F4_FIBSU</name>
<comment type="catalytic activity">
    <reaction evidence="5 6 8">
        <text>RNA(n) + a ribonucleoside 5'-triphosphate = RNA(n+1) + diphosphate</text>
        <dbReference type="Rhea" id="RHEA:21248"/>
        <dbReference type="Rhea" id="RHEA-COMP:14527"/>
        <dbReference type="Rhea" id="RHEA-COMP:17342"/>
        <dbReference type="ChEBI" id="CHEBI:33019"/>
        <dbReference type="ChEBI" id="CHEBI:61557"/>
        <dbReference type="ChEBI" id="CHEBI:140395"/>
        <dbReference type="EC" id="2.7.7.6"/>
    </reaction>
</comment>
<evidence type="ECO:0000259" key="11">
    <source>
        <dbReference type="Pfam" id="PF04561"/>
    </source>
</evidence>
<dbReference type="Gene3D" id="3.90.1110.10">
    <property type="entry name" value="RNA polymerase Rpb2, domain 2"/>
    <property type="match status" value="1"/>
</dbReference>
<dbReference type="Pfam" id="PF04561">
    <property type="entry name" value="RNA_pol_Rpb2_2"/>
    <property type="match status" value="2"/>
</dbReference>
<evidence type="ECO:0000259" key="10">
    <source>
        <dbReference type="Pfam" id="PF04560"/>
    </source>
</evidence>
<feature type="domain" description="DNA-directed RNA polymerase beta subunit external 1" evidence="14">
    <location>
        <begin position="671"/>
        <end position="746"/>
    </location>
</feature>
<dbReference type="PANTHER" id="PTHR20856">
    <property type="entry name" value="DNA-DIRECTED RNA POLYMERASE I SUBUNIT 2"/>
    <property type="match status" value="1"/>
</dbReference>
<evidence type="ECO:0000256" key="7">
    <source>
        <dbReference type="RuleBase" id="RU000434"/>
    </source>
</evidence>
<proteinExistence type="inferred from homology"/>
<evidence type="ECO:0000259" key="14">
    <source>
        <dbReference type="Pfam" id="PF10385"/>
    </source>
</evidence>
<organism evidence="15 16">
    <name type="scientific">Fibrobacter succinogenes</name>
    <name type="common">Bacteroides succinogenes</name>
    <dbReference type="NCBI Taxonomy" id="833"/>
    <lineage>
        <taxon>Bacteria</taxon>
        <taxon>Pseudomonadati</taxon>
        <taxon>Fibrobacterota</taxon>
        <taxon>Fibrobacteria</taxon>
        <taxon>Fibrobacterales</taxon>
        <taxon>Fibrobacteraceae</taxon>
        <taxon>Fibrobacter</taxon>
    </lineage>
</organism>
<evidence type="ECO:0000256" key="5">
    <source>
        <dbReference type="ARBA" id="ARBA00048552"/>
    </source>
</evidence>
<dbReference type="CDD" id="cd00653">
    <property type="entry name" value="RNA_pol_B_RPB2"/>
    <property type="match status" value="1"/>
</dbReference>
<comment type="similarity">
    <text evidence="6 7">Belongs to the RNA polymerase beta chain family.</text>
</comment>
<dbReference type="InterPro" id="IPR007121">
    <property type="entry name" value="RNA_pol_bsu_CS"/>
</dbReference>
<dbReference type="FunFam" id="3.90.1800.10:FF:000001">
    <property type="entry name" value="DNA-directed RNA polymerase subunit beta"/>
    <property type="match status" value="1"/>
</dbReference>
<dbReference type="GO" id="GO:0003677">
    <property type="term" value="F:DNA binding"/>
    <property type="evidence" value="ECO:0007669"/>
    <property type="project" value="UniProtKB-UniRule"/>
</dbReference>
<evidence type="ECO:0000313" key="16">
    <source>
        <dbReference type="Proteomes" id="UP000255423"/>
    </source>
</evidence>
<dbReference type="Pfam" id="PF04563">
    <property type="entry name" value="RNA_pol_Rpb2_1"/>
    <property type="match status" value="1"/>
</dbReference>
<dbReference type="Pfam" id="PF10385">
    <property type="entry name" value="RNA_pol_Rpb2_45"/>
    <property type="match status" value="1"/>
</dbReference>
<dbReference type="EMBL" id="UHJL01000002">
    <property type="protein sequence ID" value="SUQ24462.1"/>
    <property type="molecule type" value="Genomic_DNA"/>
</dbReference>
<evidence type="ECO:0000256" key="4">
    <source>
        <dbReference type="ARBA" id="ARBA00023163"/>
    </source>
</evidence>
<dbReference type="RefSeq" id="WP_088660180.1">
    <property type="nucleotide sequence ID" value="NZ_UHJL01000002.1"/>
</dbReference>
<dbReference type="Proteomes" id="UP000255423">
    <property type="component" value="Unassembled WGS sequence"/>
</dbReference>
<dbReference type="GO" id="GO:0000428">
    <property type="term" value="C:DNA-directed RNA polymerase complex"/>
    <property type="evidence" value="ECO:0007669"/>
    <property type="project" value="UniProtKB-KW"/>
</dbReference>
<keyword evidence="4 6" id="KW-0804">Transcription</keyword>
<keyword evidence="2 6" id="KW-0808">Transferase</keyword>
<dbReference type="Pfam" id="PF04565">
    <property type="entry name" value="RNA_pol_Rpb2_3"/>
    <property type="match status" value="1"/>
</dbReference>
<dbReference type="Gene3D" id="3.90.1100.10">
    <property type="match status" value="2"/>
</dbReference>
<dbReference type="NCBIfam" id="NF001616">
    <property type="entry name" value="PRK00405.1"/>
    <property type="match status" value="1"/>
</dbReference>
<comment type="function">
    <text evidence="6 8">DNA-dependent RNA polymerase catalyzes the transcription of DNA into RNA using the four ribonucleoside triphosphates as substrates.</text>
</comment>
<dbReference type="InterPro" id="IPR007644">
    <property type="entry name" value="RNA_pol_bsu_protrusion"/>
</dbReference>
<dbReference type="InterPro" id="IPR007642">
    <property type="entry name" value="RNA_pol_Rpb2_2"/>
</dbReference>
<dbReference type="Pfam" id="PF00562">
    <property type="entry name" value="RNA_pol_Rpb2_6"/>
    <property type="match status" value="1"/>
</dbReference>
<dbReference type="Gene3D" id="2.40.270.10">
    <property type="entry name" value="DNA-directed RNA polymerase, subunit 2, domain 6"/>
    <property type="match status" value="3"/>
</dbReference>
<evidence type="ECO:0000256" key="6">
    <source>
        <dbReference type="HAMAP-Rule" id="MF_01321"/>
    </source>
</evidence>
<accession>A0A380S5F4</accession>
<evidence type="ECO:0000259" key="13">
    <source>
        <dbReference type="Pfam" id="PF04565"/>
    </source>
</evidence>
<dbReference type="EC" id="2.7.7.6" evidence="6 8"/>
<feature type="domain" description="RNA polymerase Rpb2" evidence="13">
    <location>
        <begin position="489"/>
        <end position="557"/>
    </location>
</feature>
<feature type="domain" description="DNA-directed RNA polymerase subunit 2 hybrid-binding" evidence="9">
    <location>
        <begin position="845"/>
        <end position="1350"/>
    </location>
</feature>
<comment type="subunit">
    <text evidence="6 8">The RNAP catalytic core consists of 2 alpha, 1 beta, 1 beta' and 1 omega subunit. When a sigma factor is associated with the core the holoenzyme is formed, which can initiate transcription.</text>
</comment>
<dbReference type="NCBIfam" id="TIGR02013">
    <property type="entry name" value="rpoB"/>
    <property type="match status" value="1"/>
</dbReference>
<feature type="domain" description="RNA polymerase Rpb2" evidence="11">
    <location>
        <begin position="148"/>
        <end position="243"/>
    </location>
</feature>
<dbReference type="InterPro" id="IPR010243">
    <property type="entry name" value="RNA_pol_bsu_bac"/>
</dbReference>
<dbReference type="Gene3D" id="2.40.50.150">
    <property type="match status" value="1"/>
</dbReference>
<dbReference type="InterPro" id="IPR019462">
    <property type="entry name" value="DNA-dir_RNA_pol_bsu_external_1"/>
</dbReference>
<keyword evidence="1 6" id="KW-0240">DNA-directed RNA polymerase</keyword>
<evidence type="ECO:0000256" key="1">
    <source>
        <dbReference type="ARBA" id="ARBA00022478"/>
    </source>
</evidence>
<protein>
    <recommendedName>
        <fullName evidence="6 8">DNA-directed RNA polymerase subunit beta</fullName>
        <shortName evidence="6">RNAP subunit beta</shortName>
        <ecNumber evidence="6 8">2.7.7.6</ecNumber>
    </recommendedName>
    <alternativeName>
        <fullName evidence="6">RNA polymerase subunit beta</fullName>
    </alternativeName>
    <alternativeName>
        <fullName evidence="6">Transcriptase subunit beta</fullName>
    </alternativeName>
</protein>
<dbReference type="GO" id="GO:0006351">
    <property type="term" value="P:DNA-templated transcription"/>
    <property type="evidence" value="ECO:0007669"/>
    <property type="project" value="UniProtKB-UniRule"/>
</dbReference>
<evidence type="ECO:0000259" key="9">
    <source>
        <dbReference type="Pfam" id="PF00562"/>
    </source>
</evidence>
<keyword evidence="3 6" id="KW-0548">Nucleotidyltransferase</keyword>
<dbReference type="InterPro" id="IPR007641">
    <property type="entry name" value="RNA_pol_Rpb2_7"/>
</dbReference>
<dbReference type="InterPro" id="IPR015712">
    <property type="entry name" value="DNA-dir_RNA_pol_su2"/>
</dbReference>
<gene>
    <name evidence="6" type="primary">rpoB</name>
    <name evidence="15" type="ORF">SAMN05661053_1864</name>
</gene>
<evidence type="ECO:0000256" key="2">
    <source>
        <dbReference type="ARBA" id="ARBA00022679"/>
    </source>
</evidence>
<dbReference type="InterPro" id="IPR037033">
    <property type="entry name" value="DNA-dir_RNAP_su2_hyb_sf"/>
</dbReference>
<dbReference type="Gene3D" id="3.90.1800.10">
    <property type="entry name" value="RNA polymerase alpha subunit dimerisation domain"/>
    <property type="match status" value="1"/>
</dbReference>
<evidence type="ECO:0000256" key="3">
    <source>
        <dbReference type="ARBA" id="ARBA00022695"/>
    </source>
</evidence>
<evidence type="ECO:0000313" key="15">
    <source>
        <dbReference type="EMBL" id="SUQ24462.1"/>
    </source>
</evidence>
<dbReference type="SUPFAM" id="SSF64484">
    <property type="entry name" value="beta and beta-prime subunits of DNA dependent RNA-polymerase"/>
    <property type="match status" value="1"/>
</dbReference>
<dbReference type="GO" id="GO:0032549">
    <property type="term" value="F:ribonucleoside binding"/>
    <property type="evidence" value="ECO:0007669"/>
    <property type="project" value="InterPro"/>
</dbReference>
<feature type="domain" description="RNA polymerase beta subunit protrusion" evidence="12">
    <location>
        <begin position="20"/>
        <end position="474"/>
    </location>
</feature>
<reference evidence="15 16" key="1">
    <citation type="submission" date="2017-08" db="EMBL/GenBank/DDBJ databases">
        <authorList>
            <person name="de Groot N.N."/>
        </authorList>
    </citation>
    <scope>NUCLEOTIDE SEQUENCE [LARGE SCALE GENOMIC DNA]</scope>
    <source>
        <strain evidence="15 16">HM2</strain>
    </source>
</reference>
<evidence type="ECO:0000256" key="8">
    <source>
        <dbReference type="RuleBase" id="RU363031"/>
    </source>
</evidence>
<dbReference type="InterPro" id="IPR007645">
    <property type="entry name" value="RNA_pol_Rpb2_3"/>
</dbReference>
<dbReference type="InterPro" id="IPR007120">
    <property type="entry name" value="DNA-dir_RNAP_su2_dom"/>
</dbReference>
<sequence length="1429" mass="161304">MTTERKSYSSNKFHLELPYLIEVQKASYEQFLQKDIPQEKRMNVGLERVFRDIFPITDDKDLYSLKYEGYYFGIPKYSIPECRERGLTYSMELFATLSLQVFEKDGEESKLKEEIKNDVLVCELPIMTENGTFIINGAERVVVSQLHRSPGVSFDEEMQPNGRSDYKSRIIPHRGAWVEFNTEGDILYLIIDRKKKIAATAMLRCIGFETTQDILNLFYKKTDEIVLDDAAFNDFDKEGVCTLINRIIFNDVVDEETGEIILEANTVIDDKKLERLRESSVEKITVLSKEEDNLLIHYTLAADKTKSREDALKAVYSVTHQQQEEAPNLQTAERYFDELFLNDPHKYDLGEVGRYRLNAKVYTAAILAKVKEVAERFDRVNEFKMPSVTQMTMSKTDFLAIIEYMVGLFNGDEGYTLDDIDHLGNRRTRSVGELLAGQISVGLSRMSRVIRENLSLHSEEEQTTPRELVNTRMVSTVVQAFFGQSQLSQFMDQMNPLSELTHKRRLSALGPGGLTRERAGFEVRDVHYTHYGRLCPIETPEGPNIGLINSLASYAVVNHFGFIETPYRIVGLVEFKDAQGNKCYFPEEKWHFGIFKGFVHDPHLFVELELTQKEIDTVRLNLDNRQRELFEGFVNKVFQLKDADGNVSYSKNGFALDDFDGTPDYVQVGDVVEQIVSDYISYLTADEEDSFKVAPASTELDENNRFKGDMDGYVIVRDKSEYPHLMKQDSIAIGDTETERIDLMDVAPMQIVSVAAGLIPFLEHDDANRALMGSNMQRQAVPLLRAEAPVVGTGLERRAALDSGTVVRAKHDGKVTFVDARNITVQRGKMVNGVFEPLTGLGENYEFLGKDPIDEYKLRKFERSNQDSCINQKPIVNVGDFVKVGDVLADGVSTDHGELALGKNILIGFLPWNGYNYEDAVIISEELAIKDTFTSIHIEEYEMEVRDTKRGPEELTREIPNVGEDALRNLDENGVIRVGAEVGPDDILVGKVTPKGETELTPEERLLRAIFGEKAGDVRDSSLKAPPGMKGVVLETRIFSKKDKADKKSKEKDQETIEEIRQNFQSQIDRIKDACREHLFDLLAGKSAGKVMDNETHELLIREGQTYNEQNLRFIDVTKVSPLSTFVVDDDDLQDKVLSLVLVARDNLDTLTRTMEKEIDKVTKGDELKPGVLKSVKVYIAKKRCLSIGDKMAGRHGNKGVVSRIVPVEDMPFTEDGRPLQILLNPLGVPSRMNIGQVLEVHLGWAAKTLGFKVTTPVFDGAKFEDICKELEKAYQKNPIVNYEMDPDNNKIIGKAKLYDGKTGEALLNPVTIGYMYYLKLGHLVDDKIHARSIGSYALVTQQPLGGKSQFGGQRFGEMEVWAMEAYGAAYTLQELLTVKSDDVQGRSKVYDAIVKGQNTPKPGIPESFNVMIREVHSLGLDIETTGDK</sequence>
<dbReference type="InterPro" id="IPR014724">
    <property type="entry name" value="RNA_pol_RPB2_OB-fold"/>
</dbReference>
<dbReference type="InterPro" id="IPR037034">
    <property type="entry name" value="RNA_pol_Rpb2_2_sf"/>
</dbReference>
<dbReference type="Pfam" id="PF04560">
    <property type="entry name" value="RNA_pol_Rpb2_7"/>
    <property type="match status" value="1"/>
</dbReference>
<feature type="domain" description="RNA polymerase Rpb2" evidence="10">
    <location>
        <begin position="1352"/>
        <end position="1425"/>
    </location>
</feature>
<dbReference type="HAMAP" id="MF_01321">
    <property type="entry name" value="RNApol_bact_RpoB"/>
    <property type="match status" value="1"/>
</dbReference>
<evidence type="ECO:0000259" key="12">
    <source>
        <dbReference type="Pfam" id="PF04563"/>
    </source>
</evidence>
<dbReference type="PROSITE" id="PS01166">
    <property type="entry name" value="RNA_POL_BETA"/>
    <property type="match status" value="1"/>
</dbReference>
<dbReference type="InterPro" id="IPR042107">
    <property type="entry name" value="DNA-dir_RNA_pol_bsu_ext_1_sf"/>
</dbReference>
<dbReference type="GO" id="GO:0003899">
    <property type="term" value="F:DNA-directed RNA polymerase activity"/>
    <property type="evidence" value="ECO:0007669"/>
    <property type="project" value="UniProtKB-UniRule"/>
</dbReference>
<dbReference type="Gene3D" id="2.30.150.10">
    <property type="entry name" value="DNA-directed RNA polymerase, beta subunit, external 1 domain"/>
    <property type="match status" value="1"/>
</dbReference>
<feature type="domain" description="RNA polymerase Rpb2" evidence="11">
    <location>
        <begin position="293"/>
        <end position="364"/>
    </location>
</feature>